<evidence type="ECO:0000313" key="6">
    <source>
        <dbReference type="EMBL" id="QCO55737.1"/>
    </source>
</evidence>
<evidence type="ECO:0000256" key="2">
    <source>
        <dbReference type="ARBA" id="ARBA00022450"/>
    </source>
</evidence>
<dbReference type="Gene3D" id="1.10.1200.10">
    <property type="entry name" value="ACP-like"/>
    <property type="match status" value="1"/>
</dbReference>
<keyword evidence="3" id="KW-0597">Phosphoprotein</keyword>
<dbReference type="InterPro" id="IPR001242">
    <property type="entry name" value="Condensation_dom"/>
</dbReference>
<dbReference type="GO" id="GO:0003824">
    <property type="term" value="F:catalytic activity"/>
    <property type="evidence" value="ECO:0007669"/>
    <property type="project" value="InterPro"/>
</dbReference>
<dbReference type="GO" id="GO:0005829">
    <property type="term" value="C:cytosol"/>
    <property type="evidence" value="ECO:0007669"/>
    <property type="project" value="TreeGrafter"/>
</dbReference>
<dbReference type="InterPro" id="IPR036736">
    <property type="entry name" value="ACP-like_sf"/>
</dbReference>
<keyword evidence="7" id="KW-1185">Reference proteome</keyword>
<dbReference type="PANTHER" id="PTHR45527:SF11">
    <property type="entry name" value="NONRIBOSOMAL PEPTIDE SYNTHETASE 5"/>
    <property type="match status" value="1"/>
</dbReference>
<dbReference type="InterPro" id="IPR023213">
    <property type="entry name" value="CAT-like_dom_sf"/>
</dbReference>
<dbReference type="Pfam" id="PF00668">
    <property type="entry name" value="Condensation"/>
    <property type="match status" value="1"/>
</dbReference>
<evidence type="ECO:0000256" key="1">
    <source>
        <dbReference type="ARBA" id="ARBA00001957"/>
    </source>
</evidence>
<comment type="cofactor">
    <cofactor evidence="1">
        <name>pantetheine 4'-phosphate</name>
        <dbReference type="ChEBI" id="CHEBI:47942"/>
    </cofactor>
</comment>
<proteinExistence type="predicted"/>
<dbReference type="AlphaFoldDB" id="A0A4P8EFY9"/>
<accession>A0A4P8EFY9</accession>
<dbReference type="GO" id="GO:0043041">
    <property type="term" value="P:amino acid activation for nonribosomal peptide biosynthetic process"/>
    <property type="evidence" value="ECO:0007669"/>
    <property type="project" value="TreeGrafter"/>
</dbReference>
<dbReference type="PROSITE" id="PS50075">
    <property type="entry name" value="CARRIER"/>
    <property type="match status" value="1"/>
</dbReference>
<evidence type="ECO:0000259" key="5">
    <source>
        <dbReference type="PROSITE" id="PS50075"/>
    </source>
</evidence>
<dbReference type="OrthoDB" id="9803968at2"/>
<dbReference type="InterPro" id="IPR006162">
    <property type="entry name" value="Ppantetheine_attach_site"/>
</dbReference>
<sequence length="549" mass="62094">MTYCRAFDMTNNTADRRRNIENIYPLAPLQEGILFHSLIAPENAGVYMPQMAYHLSGPIDAVRLRTAWEQVLARHSALRSAIHWEERDEPFQVVYRQLPLPWQELDWQGRDPQAELQQQFQENRDSPFDLRRPPLMRLQLARVTADRHILILCHHHIILDGWSQARMLQDVMAYYHSATHLRPPQPYVEYIRWLKRQDRDAAIGFWRDYLEGVPGPSLAFGGPGEAPEFLRSEWALPPALARQVGQFCADQGVTLNTLLQAVLGLIVAERLGRRDITFGSATAGRPTSLPGAAEMVGLFINALPVRLRVEPDDRIGDWLRRLQRQQAETIEHEHVALRDVQAGHGTLFDCLLVVENYPVSLDTEGHEIALDRVEFDEWTHFPLTLLVAPEQAGMKLILRYDRTVISDEKLAAFTDRFKTLISRIMAEPDGPVDALIDGIKTAQPAQTSAAPQPARAPATQTEKRLAAIWADLLKRPAPAATDNFFALGGHSLMAARMISQLRRELALELTVRALFERPVLADFANYIDAMQIGQAPETKADDDTVAMEF</sequence>
<dbReference type="SUPFAM" id="SSF52777">
    <property type="entry name" value="CoA-dependent acyltransferases"/>
    <property type="match status" value="2"/>
</dbReference>
<dbReference type="GO" id="GO:0044550">
    <property type="term" value="P:secondary metabolite biosynthetic process"/>
    <property type="evidence" value="ECO:0007669"/>
    <property type="project" value="TreeGrafter"/>
</dbReference>
<dbReference type="GO" id="GO:0072330">
    <property type="term" value="P:monocarboxylic acid biosynthetic process"/>
    <property type="evidence" value="ECO:0007669"/>
    <property type="project" value="UniProtKB-ARBA"/>
</dbReference>
<dbReference type="PANTHER" id="PTHR45527">
    <property type="entry name" value="NONRIBOSOMAL PEPTIDE SYNTHETASE"/>
    <property type="match status" value="1"/>
</dbReference>
<protein>
    <submittedName>
        <fullName evidence="6">Siderophore biosynthesis protein</fullName>
    </submittedName>
</protein>
<gene>
    <name evidence="6" type="ORF">EOK75_08280</name>
</gene>
<dbReference type="FunFam" id="1.10.1200.10:FF:000016">
    <property type="entry name" value="Non-ribosomal peptide synthase"/>
    <property type="match status" value="1"/>
</dbReference>
<keyword evidence="4" id="KW-0436">Ligase</keyword>
<dbReference type="GO" id="GO:0031177">
    <property type="term" value="F:phosphopantetheine binding"/>
    <property type="evidence" value="ECO:0007669"/>
    <property type="project" value="InterPro"/>
</dbReference>
<evidence type="ECO:0000256" key="4">
    <source>
        <dbReference type="ARBA" id="ARBA00022598"/>
    </source>
</evidence>
<dbReference type="Pfam" id="PF00550">
    <property type="entry name" value="PP-binding"/>
    <property type="match status" value="1"/>
</dbReference>
<dbReference type="Gene3D" id="3.30.559.10">
    <property type="entry name" value="Chloramphenicol acetyltransferase-like domain"/>
    <property type="match status" value="1"/>
</dbReference>
<dbReference type="SUPFAM" id="SSF47336">
    <property type="entry name" value="ACP-like"/>
    <property type="match status" value="1"/>
</dbReference>
<evidence type="ECO:0000256" key="3">
    <source>
        <dbReference type="ARBA" id="ARBA00022553"/>
    </source>
</evidence>
<name>A0A4P8EFY9_9RHOB</name>
<keyword evidence="2" id="KW-0596">Phosphopantetheine</keyword>
<dbReference type="SMART" id="SM00823">
    <property type="entry name" value="PKS_PP"/>
    <property type="match status" value="1"/>
</dbReference>
<organism evidence="6 7">
    <name type="scientific">Pseudorhodobacter turbinis</name>
    <dbReference type="NCBI Taxonomy" id="2500533"/>
    <lineage>
        <taxon>Bacteria</taxon>
        <taxon>Pseudomonadati</taxon>
        <taxon>Pseudomonadota</taxon>
        <taxon>Alphaproteobacteria</taxon>
        <taxon>Rhodobacterales</taxon>
        <taxon>Paracoccaceae</taxon>
        <taxon>Pseudorhodobacter</taxon>
    </lineage>
</organism>
<dbReference type="InterPro" id="IPR009081">
    <property type="entry name" value="PP-bd_ACP"/>
</dbReference>
<reference evidence="6 7" key="1">
    <citation type="submission" date="2019-05" db="EMBL/GenBank/DDBJ databases">
        <title>Pseudorhodobacter turbinis sp. nov., isolated from the gut of the Korean turban shell.</title>
        <authorList>
            <person name="Jeong Y.-S."/>
            <person name="Kang W.-R."/>
            <person name="Bae J.-W."/>
        </authorList>
    </citation>
    <scope>NUCLEOTIDE SEQUENCE [LARGE SCALE GENOMIC DNA]</scope>
    <source>
        <strain evidence="6 7">S12M18</strain>
    </source>
</reference>
<evidence type="ECO:0000313" key="7">
    <source>
        <dbReference type="Proteomes" id="UP000298631"/>
    </source>
</evidence>
<feature type="domain" description="Carrier" evidence="5">
    <location>
        <begin position="456"/>
        <end position="531"/>
    </location>
</feature>
<dbReference type="InterPro" id="IPR020806">
    <property type="entry name" value="PKS_PP-bd"/>
</dbReference>
<dbReference type="Proteomes" id="UP000298631">
    <property type="component" value="Chromosome"/>
</dbReference>
<dbReference type="KEGG" id="pseb:EOK75_08280"/>
<dbReference type="PROSITE" id="PS00012">
    <property type="entry name" value="PHOSPHOPANTETHEINE"/>
    <property type="match status" value="1"/>
</dbReference>
<dbReference type="Gene3D" id="3.30.559.30">
    <property type="entry name" value="Nonribosomal peptide synthetase, condensation domain"/>
    <property type="match status" value="1"/>
</dbReference>
<dbReference type="EMBL" id="CP039964">
    <property type="protein sequence ID" value="QCO55737.1"/>
    <property type="molecule type" value="Genomic_DNA"/>
</dbReference>